<proteinExistence type="predicted"/>
<evidence type="ECO:0000313" key="2">
    <source>
        <dbReference type="Proteomes" id="UP000887540"/>
    </source>
</evidence>
<protein>
    <submittedName>
        <fullName evidence="3">Uncharacterized protein</fullName>
    </submittedName>
</protein>
<keyword evidence="1" id="KW-0812">Transmembrane</keyword>
<dbReference type="Proteomes" id="UP000887540">
    <property type="component" value="Unplaced"/>
</dbReference>
<reference evidence="3" key="1">
    <citation type="submission" date="2022-11" db="UniProtKB">
        <authorList>
            <consortium name="WormBaseParasite"/>
        </authorList>
    </citation>
    <scope>IDENTIFICATION</scope>
</reference>
<dbReference type="InterPro" id="IPR052322">
    <property type="entry name" value="Mito_rRNA_Mtase_NSUN4"/>
</dbReference>
<keyword evidence="1" id="KW-1133">Transmembrane helix</keyword>
<organism evidence="2 3">
    <name type="scientific">Acrobeloides nanus</name>
    <dbReference type="NCBI Taxonomy" id="290746"/>
    <lineage>
        <taxon>Eukaryota</taxon>
        <taxon>Metazoa</taxon>
        <taxon>Ecdysozoa</taxon>
        <taxon>Nematoda</taxon>
        <taxon>Chromadorea</taxon>
        <taxon>Rhabditida</taxon>
        <taxon>Tylenchina</taxon>
        <taxon>Cephalobomorpha</taxon>
        <taxon>Cephaloboidea</taxon>
        <taxon>Cephalobidae</taxon>
        <taxon>Acrobeloides</taxon>
    </lineage>
</organism>
<accession>A0A914CZN7</accession>
<evidence type="ECO:0000313" key="3">
    <source>
        <dbReference type="WBParaSite" id="ACRNAN_scaffold16136.g30676.t1"/>
    </source>
</evidence>
<dbReference type="PANTHER" id="PTHR46955">
    <property type="entry name" value="PROTEIN CBG01349-RELATED"/>
    <property type="match status" value="1"/>
</dbReference>
<feature type="transmembrane region" description="Helical" evidence="1">
    <location>
        <begin position="70"/>
        <end position="88"/>
    </location>
</feature>
<dbReference type="WBParaSite" id="ACRNAN_scaffold16136.g30676.t1">
    <property type="protein sequence ID" value="ACRNAN_scaffold16136.g30676.t1"/>
    <property type="gene ID" value="ACRNAN_scaffold16136.g30676"/>
</dbReference>
<keyword evidence="1" id="KW-0472">Membrane</keyword>
<keyword evidence="2" id="KW-1185">Reference proteome</keyword>
<name>A0A914CZN7_9BILA</name>
<feature type="transmembrane region" description="Helical" evidence="1">
    <location>
        <begin position="44"/>
        <end position="64"/>
    </location>
</feature>
<dbReference type="PANTHER" id="PTHR46955:SF3">
    <property type="entry name" value="G_PROTEIN_RECEP_F1_2 DOMAIN-CONTAINING PROTEIN"/>
    <property type="match status" value="1"/>
</dbReference>
<evidence type="ECO:0000256" key="1">
    <source>
        <dbReference type="SAM" id="Phobius"/>
    </source>
</evidence>
<dbReference type="AlphaFoldDB" id="A0A914CZN7"/>
<sequence length="122" mass="13603">MIILNQILGYDLTKLAKKSKNSTFASTSAKKEASQLLEASRLSFGILICGIIFIMFPSALVGIMEMAGFAVFKSFGPFYILGLLLAGLRGECEIKYIDTKPLKIKQKIQIFSLYKESRVLDR</sequence>